<proteinExistence type="predicted"/>
<dbReference type="AlphaFoldDB" id="F4RHS8"/>
<protein>
    <recommendedName>
        <fullName evidence="3">Helitron helicase-like domain-containing protein</fullName>
    </recommendedName>
</protein>
<gene>
    <name evidence="1" type="ORF">MELLADRAFT_62152</name>
</gene>
<dbReference type="RefSeq" id="XP_007408644.1">
    <property type="nucleotide sequence ID" value="XM_007408582.1"/>
</dbReference>
<name>F4RHS8_MELLP</name>
<dbReference type="Proteomes" id="UP000001072">
    <property type="component" value="Unassembled WGS sequence"/>
</dbReference>
<evidence type="ECO:0008006" key="3">
    <source>
        <dbReference type="Google" id="ProtNLM"/>
    </source>
</evidence>
<dbReference type="PANTHER" id="PTHR45786">
    <property type="entry name" value="DNA BINDING PROTEIN-LIKE"/>
    <property type="match status" value="1"/>
</dbReference>
<dbReference type="KEGG" id="mlr:MELLADRAFT_62152"/>
<evidence type="ECO:0000313" key="1">
    <source>
        <dbReference type="EMBL" id="EGG07879.1"/>
    </source>
</evidence>
<dbReference type="GeneID" id="18929854"/>
<dbReference type="eggNOG" id="KOG0987">
    <property type="taxonomic scope" value="Eukaryota"/>
</dbReference>
<dbReference type="HOGENOM" id="CLU_001324_5_1_1"/>
<dbReference type="PANTHER" id="PTHR45786:SF74">
    <property type="entry name" value="ATP-DEPENDENT DNA HELICASE"/>
    <property type="match status" value="1"/>
</dbReference>
<dbReference type="InParanoid" id="F4RHS8"/>
<dbReference type="EMBL" id="GL883102">
    <property type="protein sequence ID" value="EGG07879.1"/>
    <property type="molecule type" value="Genomic_DNA"/>
</dbReference>
<sequence length="273" mass="30322">MVHFGPAIRHERENNEAGILRRFHAEIPHYIGPRNDRCEGCGALHWISERPKGTQKSRPYSYLECCHKGGVSLPVQFSGSRAVPRFLEYLLTSQDNGKLSSRARNSASREFCALIRSYNNALSFTSLGARIDRSVDGPLGINTFRIQGELSHRIGGLLPCGDIDPGFSQIYVVGDGGTTEARRRSAAAGKDLNLRILETFQRFFDCFNPYAQCFRRAGDVIANNPTAALRVRTMAPGNRDARQYNRPTTDKVAMVIEGNGEVGETGRDIVLYL</sequence>
<dbReference type="OrthoDB" id="2272314at2759"/>
<dbReference type="VEuPathDB" id="FungiDB:MELLADRAFT_62152"/>
<reference evidence="2" key="1">
    <citation type="journal article" date="2011" name="Proc. Natl. Acad. Sci. U.S.A.">
        <title>Obligate biotrophy features unraveled by the genomic analysis of rust fungi.</title>
        <authorList>
            <person name="Duplessis S."/>
            <person name="Cuomo C.A."/>
            <person name="Lin Y.-C."/>
            <person name="Aerts A."/>
            <person name="Tisserant E."/>
            <person name="Veneault-Fourrey C."/>
            <person name="Joly D.L."/>
            <person name="Hacquard S."/>
            <person name="Amselem J."/>
            <person name="Cantarel B.L."/>
            <person name="Chiu R."/>
            <person name="Coutinho P.M."/>
            <person name="Feau N."/>
            <person name="Field M."/>
            <person name="Frey P."/>
            <person name="Gelhaye E."/>
            <person name="Goldberg J."/>
            <person name="Grabherr M.G."/>
            <person name="Kodira C.D."/>
            <person name="Kohler A."/>
            <person name="Kuees U."/>
            <person name="Lindquist E.A."/>
            <person name="Lucas S.M."/>
            <person name="Mago R."/>
            <person name="Mauceli E."/>
            <person name="Morin E."/>
            <person name="Murat C."/>
            <person name="Pangilinan J.L."/>
            <person name="Park R."/>
            <person name="Pearson M."/>
            <person name="Quesneville H."/>
            <person name="Rouhier N."/>
            <person name="Sakthikumar S."/>
            <person name="Salamov A.A."/>
            <person name="Schmutz J."/>
            <person name="Selles B."/>
            <person name="Shapiro H."/>
            <person name="Tanguay P."/>
            <person name="Tuskan G.A."/>
            <person name="Henrissat B."/>
            <person name="Van de Peer Y."/>
            <person name="Rouze P."/>
            <person name="Ellis J.G."/>
            <person name="Dodds P.N."/>
            <person name="Schein J.E."/>
            <person name="Zhong S."/>
            <person name="Hamelin R.C."/>
            <person name="Grigoriev I.V."/>
            <person name="Szabo L.J."/>
            <person name="Martin F."/>
        </authorList>
    </citation>
    <scope>NUCLEOTIDE SEQUENCE [LARGE SCALE GENOMIC DNA]</scope>
    <source>
        <strain evidence="2">98AG31 / pathotype 3-4-7</strain>
    </source>
</reference>
<evidence type="ECO:0000313" key="2">
    <source>
        <dbReference type="Proteomes" id="UP000001072"/>
    </source>
</evidence>
<accession>F4RHS8</accession>
<keyword evidence="2" id="KW-1185">Reference proteome</keyword>
<organism evidence="2">
    <name type="scientific">Melampsora larici-populina (strain 98AG31 / pathotype 3-4-7)</name>
    <name type="common">Poplar leaf rust fungus</name>
    <dbReference type="NCBI Taxonomy" id="747676"/>
    <lineage>
        <taxon>Eukaryota</taxon>
        <taxon>Fungi</taxon>
        <taxon>Dikarya</taxon>
        <taxon>Basidiomycota</taxon>
        <taxon>Pucciniomycotina</taxon>
        <taxon>Pucciniomycetes</taxon>
        <taxon>Pucciniales</taxon>
        <taxon>Melampsoraceae</taxon>
        <taxon>Melampsora</taxon>
    </lineage>
</organism>